<dbReference type="GO" id="GO:0006915">
    <property type="term" value="P:apoptotic process"/>
    <property type="evidence" value="ECO:0007669"/>
    <property type="project" value="UniProtKB-KW"/>
</dbReference>
<accession>A0AAN9VYE0</accession>
<evidence type="ECO:0000256" key="9">
    <source>
        <dbReference type="ARBA" id="ARBA00023163"/>
    </source>
</evidence>
<dbReference type="SUPFAM" id="SSF49417">
    <property type="entry name" value="p53-like transcription factors"/>
    <property type="match status" value="1"/>
</dbReference>
<comment type="caution">
    <text evidence="15">The sequence shown here is derived from an EMBL/GenBank/DDBJ whole genome shotgun (WGS) entry which is preliminary data.</text>
</comment>
<reference evidence="15 16" key="1">
    <citation type="submission" date="2024-03" db="EMBL/GenBank/DDBJ databases">
        <title>The genome assembly and annotation of the cricket Gryllus longicercus Weissman &amp; Gray.</title>
        <authorList>
            <person name="Szrajer S."/>
            <person name="Gray D."/>
            <person name="Ylla G."/>
        </authorList>
    </citation>
    <scope>NUCLEOTIDE SEQUENCE [LARGE SCALE GENOMIC DNA]</scope>
    <source>
        <strain evidence="15">DAG 2021-001</strain>
        <tissue evidence="15">Whole body minus gut</tissue>
    </source>
</reference>
<keyword evidence="6" id="KW-0805">Transcription regulation</keyword>
<dbReference type="Proteomes" id="UP001378592">
    <property type="component" value="Unassembled WGS sequence"/>
</dbReference>
<dbReference type="InterPro" id="IPR008967">
    <property type="entry name" value="p53-like_TF_DNA-bd_sf"/>
</dbReference>
<evidence type="ECO:0000313" key="16">
    <source>
        <dbReference type="Proteomes" id="UP001378592"/>
    </source>
</evidence>
<feature type="binding site" evidence="11">
    <location>
        <position position="165"/>
    </location>
    <ligand>
        <name>Zn(2+)</name>
        <dbReference type="ChEBI" id="CHEBI:29105"/>
    </ligand>
</feature>
<keyword evidence="16" id="KW-1185">Reference proteome</keyword>
<feature type="binding site" evidence="11">
    <location>
        <position position="232"/>
    </location>
    <ligand>
        <name>Zn(2+)</name>
        <dbReference type="ChEBI" id="CHEBI:29105"/>
    </ligand>
</feature>
<dbReference type="PANTHER" id="PTHR11447:SF16">
    <property type="entry name" value="P53 PROTEIN LONG FORM VARIANT 1"/>
    <property type="match status" value="1"/>
</dbReference>
<feature type="domain" description="p53 DNA-binding" evidence="14">
    <location>
        <begin position="93"/>
        <end position="278"/>
    </location>
</feature>
<evidence type="ECO:0000256" key="7">
    <source>
        <dbReference type="ARBA" id="ARBA00023125"/>
    </source>
</evidence>
<feature type="site" description="Interaction with DNA" evidence="12">
    <location>
        <position position="111"/>
    </location>
</feature>
<protein>
    <recommendedName>
        <fullName evidence="14">p53 DNA-binding domain-containing protein</fullName>
    </recommendedName>
</protein>
<evidence type="ECO:0000256" key="8">
    <source>
        <dbReference type="ARBA" id="ARBA00023159"/>
    </source>
</evidence>
<name>A0AAN9VYE0_9ORTH</name>
<dbReference type="InterPro" id="IPR012346">
    <property type="entry name" value="p53/RUNT-type_TF_DNA-bd_sf"/>
</dbReference>
<evidence type="ECO:0000256" key="4">
    <source>
        <dbReference type="ARBA" id="ARBA00022723"/>
    </source>
</evidence>
<evidence type="ECO:0000256" key="1">
    <source>
        <dbReference type="ARBA" id="ARBA00004123"/>
    </source>
</evidence>
<evidence type="ECO:0000256" key="3">
    <source>
        <dbReference type="ARBA" id="ARBA00022703"/>
    </source>
</evidence>
<dbReference type="GO" id="GO:0005634">
    <property type="term" value="C:nucleus"/>
    <property type="evidence" value="ECO:0007669"/>
    <property type="project" value="UniProtKB-SubCell"/>
</dbReference>
<dbReference type="EMBL" id="JAZDUA010000169">
    <property type="protein sequence ID" value="KAK7865638.1"/>
    <property type="molecule type" value="Genomic_DNA"/>
</dbReference>
<evidence type="ECO:0000256" key="13">
    <source>
        <dbReference type="PIRSR" id="PIRSR602117-3"/>
    </source>
</evidence>
<dbReference type="PRINTS" id="PR00386">
    <property type="entry name" value="P53SUPPRESSR"/>
</dbReference>
<evidence type="ECO:0000259" key="14">
    <source>
        <dbReference type="Pfam" id="PF00870"/>
    </source>
</evidence>
<evidence type="ECO:0000256" key="12">
    <source>
        <dbReference type="PIRSR" id="PIRSR602117-2"/>
    </source>
</evidence>
<comment type="similarity">
    <text evidence="2">Belongs to the p53 family.</text>
</comment>
<dbReference type="Pfam" id="PF00870">
    <property type="entry name" value="P53"/>
    <property type="match status" value="1"/>
</dbReference>
<evidence type="ECO:0000256" key="6">
    <source>
        <dbReference type="ARBA" id="ARBA00023015"/>
    </source>
</evidence>
<dbReference type="Gene3D" id="2.60.40.720">
    <property type="match status" value="1"/>
</dbReference>
<keyword evidence="5 11" id="KW-0862">Zinc</keyword>
<proteinExistence type="inferred from homology"/>
<keyword evidence="8" id="KW-0010">Activator</keyword>
<dbReference type="GO" id="GO:0000978">
    <property type="term" value="F:RNA polymerase II cis-regulatory region sequence-specific DNA binding"/>
    <property type="evidence" value="ECO:0007669"/>
    <property type="project" value="TreeGrafter"/>
</dbReference>
<evidence type="ECO:0000313" key="15">
    <source>
        <dbReference type="EMBL" id="KAK7865638.1"/>
    </source>
</evidence>
<dbReference type="PANTHER" id="PTHR11447">
    <property type="entry name" value="CELLULAR TUMOR ANTIGEN P53"/>
    <property type="match status" value="1"/>
</dbReference>
<keyword evidence="3" id="KW-0053">Apoptosis</keyword>
<dbReference type="InterPro" id="IPR002117">
    <property type="entry name" value="p53_tumour_suppressor"/>
</dbReference>
<evidence type="ECO:0000256" key="2">
    <source>
        <dbReference type="ARBA" id="ARBA00006167"/>
    </source>
</evidence>
<dbReference type="CDD" id="cd08367">
    <property type="entry name" value="P53"/>
    <property type="match status" value="1"/>
</dbReference>
<dbReference type="GO" id="GO:0046872">
    <property type="term" value="F:metal ion binding"/>
    <property type="evidence" value="ECO:0007669"/>
    <property type="project" value="UniProtKB-KW"/>
</dbReference>
<keyword evidence="4 11" id="KW-0479">Metal-binding</keyword>
<dbReference type="GO" id="GO:0000981">
    <property type="term" value="F:DNA-binding transcription factor activity, RNA polymerase II-specific"/>
    <property type="evidence" value="ECO:0007669"/>
    <property type="project" value="TreeGrafter"/>
</dbReference>
<evidence type="ECO:0000256" key="10">
    <source>
        <dbReference type="ARBA" id="ARBA00023242"/>
    </source>
</evidence>
<feature type="cross-link" description="Glycyl lysine isopeptide (Lys-Gly) (interchain with G-Cter in ubiquitin)" evidence="13">
    <location>
        <position position="281"/>
    </location>
</feature>
<organism evidence="15 16">
    <name type="scientific">Gryllus longicercus</name>
    <dbReference type="NCBI Taxonomy" id="2509291"/>
    <lineage>
        <taxon>Eukaryota</taxon>
        <taxon>Metazoa</taxon>
        <taxon>Ecdysozoa</taxon>
        <taxon>Arthropoda</taxon>
        <taxon>Hexapoda</taxon>
        <taxon>Insecta</taxon>
        <taxon>Pterygota</taxon>
        <taxon>Neoptera</taxon>
        <taxon>Polyneoptera</taxon>
        <taxon>Orthoptera</taxon>
        <taxon>Ensifera</taxon>
        <taxon>Gryllidea</taxon>
        <taxon>Grylloidea</taxon>
        <taxon>Gryllidae</taxon>
        <taxon>Gryllinae</taxon>
        <taxon>Gryllus</taxon>
    </lineage>
</organism>
<keyword evidence="10" id="KW-0539">Nucleus</keyword>
<gene>
    <name evidence="15" type="ORF">R5R35_006895</name>
</gene>
<comment type="subcellular location">
    <subcellularLocation>
        <location evidence="1">Nucleus</location>
    </subcellularLocation>
</comment>
<dbReference type="InterPro" id="IPR011615">
    <property type="entry name" value="p53_DNA-bd"/>
</dbReference>
<evidence type="ECO:0000256" key="11">
    <source>
        <dbReference type="PIRSR" id="PIRSR602117-1"/>
    </source>
</evidence>
<comment type="cofactor">
    <cofactor evidence="11">
        <name>Zn(2+)</name>
        <dbReference type="ChEBI" id="CHEBI:29105"/>
    </cofactor>
    <text evidence="11">Binds 1 zinc ion per subunit.</text>
</comment>
<feature type="binding site" evidence="11">
    <location>
        <position position="228"/>
    </location>
    <ligand>
        <name>Zn(2+)</name>
        <dbReference type="ChEBI" id="CHEBI:29105"/>
    </ligand>
</feature>
<evidence type="ECO:0000256" key="5">
    <source>
        <dbReference type="ARBA" id="ARBA00022833"/>
    </source>
</evidence>
<sequence length="355" mass="40706">MNSQDEESAIVSEGVLERSIYEFGTSDVDMFLKSEQHYGVGHCLHQDATFCVGSSQEITNTVLFENLPDSTQQNNVMPVISPVSTSTHPSMVNYPGPYSFDVQLNKLAGDKAKWEHSSKLNKLFVVMDAKIPLWFKVKPVEPGLLVRILPIFLAQDYFAEPVKRCPTHISSLEKSNQDFFYVDHIVRCHHQGVKYEKDPESQRLSVIVPIEPPQPGSDWFTIMCSFMCKNSCILGMNRRSTALIFTLERETGEVIGRKLLNVRICSCPRRDMSKEESDQSKKGIEPEKQIMKIKSCDKKILMKKPTKPLSNELVKLPIPRKFLKPLKEILLLHKHYRDLTEEEKIFLEDINKHLL</sequence>
<keyword evidence="9" id="KW-0804">Transcription</keyword>
<feature type="binding site" evidence="11">
    <location>
        <position position="168"/>
    </location>
    <ligand>
        <name>Zn(2+)</name>
        <dbReference type="ChEBI" id="CHEBI:29105"/>
    </ligand>
</feature>
<dbReference type="AlphaFoldDB" id="A0AAN9VYE0"/>
<keyword evidence="7" id="KW-0238">DNA-binding</keyword>